<comment type="caution">
    <text evidence="2">The sequence shown here is derived from an EMBL/GenBank/DDBJ whole genome shotgun (WGS) entry which is preliminary data.</text>
</comment>
<dbReference type="InterPro" id="IPR011009">
    <property type="entry name" value="Kinase-like_dom_sf"/>
</dbReference>
<dbReference type="Gene3D" id="3.30.200.20">
    <property type="entry name" value="Phosphorylase Kinase, domain 1"/>
    <property type="match status" value="1"/>
</dbReference>
<dbReference type="PANTHER" id="PTHR47829:SF1">
    <property type="entry name" value="HAD FAMILY PHOSPHATASE"/>
    <property type="match status" value="1"/>
</dbReference>
<dbReference type="GO" id="GO:0016740">
    <property type="term" value="F:transferase activity"/>
    <property type="evidence" value="ECO:0007669"/>
    <property type="project" value="UniProtKB-KW"/>
</dbReference>
<keyword evidence="3" id="KW-1185">Reference proteome</keyword>
<evidence type="ECO:0000259" key="1">
    <source>
        <dbReference type="Pfam" id="PF01636"/>
    </source>
</evidence>
<dbReference type="Pfam" id="PF01636">
    <property type="entry name" value="APH"/>
    <property type="match status" value="1"/>
</dbReference>
<dbReference type="InterPro" id="IPR052898">
    <property type="entry name" value="ACAD10-like"/>
</dbReference>
<name>A0A246K453_9SPHN</name>
<gene>
    <name evidence="2" type="ORF">CDQ91_06340</name>
</gene>
<sequence>MPVREGHRFDEASLAHWMSANVDGYEGPISVRQFRGGQSNPTYLVATPSRSYVLRRQPSGLLLKGAHAVDREAAVQAALAKTGVPVAQIFGTCLDPEVIGTMFYLMELVDGRIFWDATFPDVGTGDRPDYFRAMNSAIANLHALNPNQIGLGGFGRPTGYVERQIKRLSEQYMADTVAGRDPNMDRVIAWLDHARPRNPERVAVVHGDFRCDNLIFHPTEPRIVAVLDWELATLGHPLADFAYHAMMYRMPSHIVAGLAGADLATLNAPSEEEYLALYAGSTGIADTSDYDFFLAFSFFRLSAIIHGIKGRLARGTAASPEAAERVKALPELAELAWGQARRAGAPAS</sequence>
<protein>
    <submittedName>
        <fullName evidence="2">Phosphotransferase family protein</fullName>
    </submittedName>
</protein>
<dbReference type="CDD" id="cd05154">
    <property type="entry name" value="ACAD10_11_N-like"/>
    <property type="match status" value="1"/>
</dbReference>
<dbReference type="Proteomes" id="UP000197097">
    <property type="component" value="Unassembled WGS sequence"/>
</dbReference>
<dbReference type="AlphaFoldDB" id="A0A246K453"/>
<accession>A0A246K453</accession>
<evidence type="ECO:0000313" key="3">
    <source>
        <dbReference type="Proteomes" id="UP000197097"/>
    </source>
</evidence>
<dbReference type="OrthoDB" id="3806873at2"/>
<evidence type="ECO:0000313" key="2">
    <source>
        <dbReference type="EMBL" id="OWR00363.1"/>
    </source>
</evidence>
<dbReference type="PANTHER" id="PTHR47829">
    <property type="entry name" value="HYDROLASE, PUTATIVE (AFU_ORTHOLOGUE AFUA_1G12880)-RELATED"/>
    <property type="match status" value="1"/>
</dbReference>
<dbReference type="InterPro" id="IPR002575">
    <property type="entry name" value="Aminoglycoside_PTrfase"/>
</dbReference>
<reference evidence="2 3" key="1">
    <citation type="journal article" date="2002" name="Int. J. Syst. Evol. Microbiol.">
        <title>Sphingopyxis witflariensis sp. nov., isolated from activated sludge.</title>
        <authorList>
            <person name="Kampfer P."/>
            <person name="Witzenberger R."/>
            <person name="Denner E.B."/>
            <person name="Busse H.J."/>
            <person name="Neef A."/>
        </authorList>
    </citation>
    <scope>NUCLEOTIDE SEQUENCE [LARGE SCALE GENOMIC DNA]</scope>
    <source>
        <strain evidence="2 3">DSM 14551</strain>
    </source>
</reference>
<dbReference type="InterPro" id="IPR041726">
    <property type="entry name" value="ACAD10_11_N"/>
</dbReference>
<keyword evidence="2" id="KW-0808">Transferase</keyword>
<feature type="domain" description="Aminoglycoside phosphotransferase" evidence="1">
    <location>
        <begin position="31"/>
        <end position="253"/>
    </location>
</feature>
<dbReference type="EMBL" id="NISJ01000002">
    <property type="protein sequence ID" value="OWR00363.1"/>
    <property type="molecule type" value="Genomic_DNA"/>
</dbReference>
<dbReference type="RefSeq" id="WP_088471857.1">
    <property type="nucleotide sequence ID" value="NZ_NISJ01000002.1"/>
</dbReference>
<dbReference type="SUPFAM" id="SSF56112">
    <property type="entry name" value="Protein kinase-like (PK-like)"/>
    <property type="match status" value="1"/>
</dbReference>
<proteinExistence type="predicted"/>
<dbReference type="Gene3D" id="3.90.1200.10">
    <property type="match status" value="1"/>
</dbReference>
<organism evidence="2 3">
    <name type="scientific">Sphingopyxis witflariensis</name>
    <dbReference type="NCBI Taxonomy" id="173675"/>
    <lineage>
        <taxon>Bacteria</taxon>
        <taxon>Pseudomonadati</taxon>
        <taxon>Pseudomonadota</taxon>
        <taxon>Alphaproteobacteria</taxon>
        <taxon>Sphingomonadales</taxon>
        <taxon>Sphingomonadaceae</taxon>
        <taxon>Sphingopyxis</taxon>
    </lineage>
</organism>